<evidence type="ECO:0000313" key="3">
    <source>
        <dbReference type="Proteomes" id="UP000193560"/>
    </source>
</evidence>
<organism evidence="2 3">
    <name type="scientific">Absidia repens</name>
    <dbReference type="NCBI Taxonomy" id="90262"/>
    <lineage>
        <taxon>Eukaryota</taxon>
        <taxon>Fungi</taxon>
        <taxon>Fungi incertae sedis</taxon>
        <taxon>Mucoromycota</taxon>
        <taxon>Mucoromycotina</taxon>
        <taxon>Mucoromycetes</taxon>
        <taxon>Mucorales</taxon>
        <taxon>Cunninghamellaceae</taxon>
        <taxon>Absidia</taxon>
    </lineage>
</organism>
<dbReference type="OrthoDB" id="5071163at2759"/>
<evidence type="ECO:0000259" key="1">
    <source>
        <dbReference type="Pfam" id="PF06985"/>
    </source>
</evidence>
<gene>
    <name evidence="2" type="ORF">BCR42DRAFT_442679</name>
</gene>
<dbReference type="PANTHER" id="PTHR33112:SF16">
    <property type="entry name" value="HETEROKARYON INCOMPATIBILITY DOMAIN-CONTAINING PROTEIN"/>
    <property type="match status" value="1"/>
</dbReference>
<dbReference type="EMBL" id="MCGE01000035">
    <property type="protein sequence ID" value="ORZ07334.1"/>
    <property type="molecule type" value="Genomic_DNA"/>
</dbReference>
<proteinExistence type="predicted"/>
<comment type="caution">
    <text evidence="2">The sequence shown here is derived from an EMBL/GenBank/DDBJ whole genome shotgun (WGS) entry which is preliminary data.</text>
</comment>
<reference evidence="2 3" key="1">
    <citation type="submission" date="2016-07" db="EMBL/GenBank/DDBJ databases">
        <title>Pervasive Adenine N6-methylation of Active Genes in Fungi.</title>
        <authorList>
            <consortium name="DOE Joint Genome Institute"/>
            <person name="Mondo S.J."/>
            <person name="Dannebaum R.O."/>
            <person name="Kuo R.C."/>
            <person name="Labutti K."/>
            <person name="Haridas S."/>
            <person name="Kuo A."/>
            <person name="Salamov A."/>
            <person name="Ahrendt S.R."/>
            <person name="Lipzen A."/>
            <person name="Sullivan W."/>
            <person name="Andreopoulos W.B."/>
            <person name="Clum A."/>
            <person name="Lindquist E."/>
            <person name="Daum C."/>
            <person name="Ramamoorthy G.K."/>
            <person name="Gryganskyi A."/>
            <person name="Culley D."/>
            <person name="Magnuson J.K."/>
            <person name="James T.Y."/>
            <person name="O'Malley M.A."/>
            <person name="Stajich J.E."/>
            <person name="Spatafora J.W."/>
            <person name="Visel A."/>
            <person name="Grigoriev I.V."/>
        </authorList>
    </citation>
    <scope>NUCLEOTIDE SEQUENCE [LARGE SCALE GENOMIC DNA]</scope>
    <source>
        <strain evidence="2 3">NRRL 1336</strain>
    </source>
</reference>
<sequence length="143" mass="16857">MTKDKSVEHLFQELTCDNNQQQQQQEKPFHVVLVDIEKAANDYIIRCVEKPLERNSEELNFVALSYRWGELHETSVDTQVGYTASITSFDLKDFQILCQMMMKEPDLKSIKYVWVDAICVDQTNYERRKATIHQMSNIYERAT</sequence>
<keyword evidence="3" id="KW-1185">Reference proteome</keyword>
<dbReference type="Proteomes" id="UP000193560">
    <property type="component" value="Unassembled WGS sequence"/>
</dbReference>
<dbReference type="Pfam" id="PF06985">
    <property type="entry name" value="HET"/>
    <property type="match status" value="1"/>
</dbReference>
<dbReference type="AlphaFoldDB" id="A0A1X2I1F2"/>
<protein>
    <recommendedName>
        <fullName evidence="1">Heterokaryon incompatibility domain-containing protein</fullName>
    </recommendedName>
</protein>
<feature type="domain" description="Heterokaryon incompatibility" evidence="1">
    <location>
        <begin position="61"/>
        <end position="143"/>
    </location>
</feature>
<accession>A0A1X2I1F2</accession>
<evidence type="ECO:0000313" key="2">
    <source>
        <dbReference type="EMBL" id="ORZ07334.1"/>
    </source>
</evidence>
<dbReference type="PANTHER" id="PTHR33112">
    <property type="entry name" value="DOMAIN PROTEIN, PUTATIVE-RELATED"/>
    <property type="match status" value="1"/>
</dbReference>
<dbReference type="InterPro" id="IPR010730">
    <property type="entry name" value="HET"/>
</dbReference>
<name>A0A1X2I1F2_9FUNG</name>